<dbReference type="EMBL" id="DVIQ01000026">
    <property type="protein sequence ID" value="HIS31016.1"/>
    <property type="molecule type" value="Genomic_DNA"/>
</dbReference>
<gene>
    <name evidence="1" type="ORF">IAB44_05625</name>
</gene>
<name>A0A9D1ESN1_9FIRM</name>
<dbReference type="AlphaFoldDB" id="A0A9D1ESN1"/>
<dbReference type="Proteomes" id="UP000823935">
    <property type="component" value="Unassembled WGS sequence"/>
</dbReference>
<accession>A0A9D1ESN1</accession>
<protein>
    <submittedName>
        <fullName evidence="1">Uncharacterized protein</fullName>
    </submittedName>
</protein>
<evidence type="ECO:0000313" key="1">
    <source>
        <dbReference type="EMBL" id="HIS31016.1"/>
    </source>
</evidence>
<organism evidence="1 2">
    <name type="scientific">Candidatus Limivivens intestinipullorum</name>
    <dbReference type="NCBI Taxonomy" id="2840858"/>
    <lineage>
        <taxon>Bacteria</taxon>
        <taxon>Bacillati</taxon>
        <taxon>Bacillota</taxon>
        <taxon>Clostridia</taxon>
        <taxon>Lachnospirales</taxon>
        <taxon>Lachnospiraceae</taxon>
        <taxon>Lachnospiraceae incertae sedis</taxon>
        <taxon>Candidatus Limivivens</taxon>
    </lineage>
</organism>
<reference evidence="1" key="1">
    <citation type="submission" date="2020-10" db="EMBL/GenBank/DDBJ databases">
        <authorList>
            <person name="Gilroy R."/>
        </authorList>
    </citation>
    <scope>NUCLEOTIDE SEQUENCE</scope>
    <source>
        <strain evidence="1">CHK190-19873</strain>
    </source>
</reference>
<proteinExistence type="predicted"/>
<evidence type="ECO:0000313" key="2">
    <source>
        <dbReference type="Proteomes" id="UP000823935"/>
    </source>
</evidence>
<reference evidence="1" key="2">
    <citation type="journal article" date="2021" name="PeerJ">
        <title>Extensive microbial diversity within the chicken gut microbiome revealed by metagenomics and culture.</title>
        <authorList>
            <person name="Gilroy R."/>
            <person name="Ravi A."/>
            <person name="Getino M."/>
            <person name="Pursley I."/>
            <person name="Horton D.L."/>
            <person name="Alikhan N.F."/>
            <person name="Baker D."/>
            <person name="Gharbi K."/>
            <person name="Hall N."/>
            <person name="Watson M."/>
            <person name="Adriaenssens E.M."/>
            <person name="Foster-Nyarko E."/>
            <person name="Jarju S."/>
            <person name="Secka A."/>
            <person name="Antonio M."/>
            <person name="Oren A."/>
            <person name="Chaudhuri R.R."/>
            <person name="La Ragione R."/>
            <person name="Hildebrand F."/>
            <person name="Pallen M.J."/>
        </authorList>
    </citation>
    <scope>NUCLEOTIDE SEQUENCE</scope>
    <source>
        <strain evidence="1">CHK190-19873</strain>
    </source>
</reference>
<sequence>MEYEEYIRMGLDAEAPLKLILCGSVEETGKEKTGVVSVVYATCDKRKAEKKLRELIQINPENYYMVYSVPRDVDLTTLTHYPSIEITREDLA</sequence>
<comment type="caution">
    <text evidence="1">The sequence shown here is derived from an EMBL/GenBank/DDBJ whole genome shotgun (WGS) entry which is preliminary data.</text>
</comment>